<keyword evidence="1" id="KW-0472">Membrane</keyword>
<evidence type="ECO:0000313" key="3">
    <source>
        <dbReference type="Proteomes" id="UP000634206"/>
    </source>
</evidence>
<comment type="caution">
    <text evidence="2">The sequence shown here is derived from an EMBL/GenBank/DDBJ whole genome shotgun (WGS) entry which is preliminary data.</text>
</comment>
<dbReference type="InterPro" id="IPR012902">
    <property type="entry name" value="N_methyl_site"/>
</dbReference>
<keyword evidence="1" id="KW-1133">Transmembrane helix</keyword>
<accession>A0AAE2SC49</accession>
<evidence type="ECO:0000256" key="1">
    <source>
        <dbReference type="SAM" id="Phobius"/>
    </source>
</evidence>
<dbReference type="EMBL" id="JAENIG010000002">
    <property type="protein sequence ID" value="MBK1854214.1"/>
    <property type="molecule type" value="Genomic_DNA"/>
</dbReference>
<dbReference type="SUPFAM" id="SSF54523">
    <property type="entry name" value="Pili subunits"/>
    <property type="match status" value="1"/>
</dbReference>
<reference evidence="2" key="1">
    <citation type="submission" date="2021-01" db="EMBL/GenBank/DDBJ databases">
        <title>Modified the classification status of verrucomicrobia.</title>
        <authorList>
            <person name="Feng X."/>
        </authorList>
    </citation>
    <scope>NUCLEOTIDE SEQUENCE</scope>
    <source>
        <strain evidence="2">5K15</strain>
    </source>
</reference>
<sequence>MKTISLPNRNKGFTLIELLVAMTITVILLGVLVYMTGISMDTYRNSRDEVRASRQAKEALSTISKDFESMISRRDGNNYEWLYAGQESGNQGPTGNEIPNTSRLIFFTGATDRYNGDIGGTNDEGGDVSAVSYRLVFRDQIGDTEDDRFAVFSLYRHLVDPDEAFDYLAVTDLDSTFDSTNDLASENFLVENIYEFTVTFVIEVTVPSTSGASVTHTVRASMKPGALTEFRIKGSALDYTGTLQVPSGSGLSEDQIKSGRVVGVDIAMTVLTDVGLTLSKRLGSTAWEKERGKHMHHFSKSISVPRS</sequence>
<dbReference type="Pfam" id="PF07963">
    <property type="entry name" value="N_methyl"/>
    <property type="match status" value="1"/>
</dbReference>
<name>A0AAE2SC49_9BACT</name>
<gene>
    <name evidence="2" type="ORF">JIN83_04555</name>
</gene>
<dbReference type="NCBIfam" id="TIGR02532">
    <property type="entry name" value="IV_pilin_GFxxxE"/>
    <property type="match status" value="1"/>
</dbReference>
<keyword evidence="3" id="KW-1185">Reference proteome</keyword>
<evidence type="ECO:0000313" key="2">
    <source>
        <dbReference type="EMBL" id="MBK1854214.1"/>
    </source>
</evidence>
<feature type="transmembrane region" description="Helical" evidence="1">
    <location>
        <begin position="12"/>
        <end position="35"/>
    </location>
</feature>
<dbReference type="RefSeq" id="WP_309488819.1">
    <property type="nucleotide sequence ID" value="NZ_JAENIG010000002.1"/>
</dbReference>
<dbReference type="PROSITE" id="PS00409">
    <property type="entry name" value="PROKAR_NTER_METHYL"/>
    <property type="match status" value="1"/>
</dbReference>
<organism evidence="2 3">
    <name type="scientific">Oceaniferula flava</name>
    <dbReference type="NCBI Taxonomy" id="2800421"/>
    <lineage>
        <taxon>Bacteria</taxon>
        <taxon>Pseudomonadati</taxon>
        <taxon>Verrucomicrobiota</taxon>
        <taxon>Verrucomicrobiia</taxon>
        <taxon>Verrucomicrobiales</taxon>
        <taxon>Verrucomicrobiaceae</taxon>
        <taxon>Oceaniferula</taxon>
    </lineage>
</organism>
<dbReference type="Proteomes" id="UP000634206">
    <property type="component" value="Unassembled WGS sequence"/>
</dbReference>
<dbReference type="AlphaFoldDB" id="A0AAE2SC49"/>
<protein>
    <submittedName>
        <fullName evidence="2">Prepilin-type N-terminal cleavage/methylation domain-containing protein</fullName>
    </submittedName>
</protein>
<dbReference type="InterPro" id="IPR045584">
    <property type="entry name" value="Pilin-like"/>
</dbReference>
<keyword evidence="1" id="KW-0812">Transmembrane</keyword>
<proteinExistence type="predicted"/>